<keyword evidence="2" id="KW-0378">Hydrolase</keyword>
<dbReference type="PANTHER" id="PTHR20371">
    <property type="entry name" value="ENOLASE-PHOSPHATASE E1"/>
    <property type="match status" value="1"/>
</dbReference>
<accession>A0ABV0WI83</accession>
<proteinExistence type="predicted"/>
<keyword evidence="3" id="KW-0486">Methionine biosynthesis</keyword>
<dbReference type="PANTHER" id="PTHR20371:SF1">
    <property type="entry name" value="ENOLASE-PHOSPHATASE E1"/>
    <property type="match status" value="1"/>
</dbReference>
<evidence type="ECO:0000256" key="2">
    <source>
        <dbReference type="ARBA" id="ARBA00022801"/>
    </source>
</evidence>
<dbReference type="Pfam" id="PF00702">
    <property type="entry name" value="Hydrolase"/>
    <property type="match status" value="1"/>
</dbReference>
<dbReference type="Gene3D" id="1.10.720.60">
    <property type="match status" value="1"/>
</dbReference>
<protein>
    <submittedName>
        <fullName evidence="4">Enolase-phosphatase E1</fullName>
    </submittedName>
</protein>
<reference evidence="4 5" key="1">
    <citation type="submission" date="2021-06" db="EMBL/GenBank/DDBJ databases">
        <authorList>
            <person name="Palmer J.M."/>
        </authorList>
    </citation>
    <scope>NUCLEOTIDE SEQUENCE [LARGE SCALE GENOMIC DNA]</scope>
    <source>
        <strain evidence="4 5">XR_2019</strain>
        <tissue evidence="4">Muscle</tissue>
    </source>
</reference>
<keyword evidence="1" id="KW-0028">Amino-acid biosynthesis</keyword>
<dbReference type="InterPro" id="IPR023943">
    <property type="entry name" value="Enolase-ppase_E1"/>
</dbReference>
<organism evidence="4 5">
    <name type="scientific">Xenotaenia resolanae</name>
    <dbReference type="NCBI Taxonomy" id="208358"/>
    <lineage>
        <taxon>Eukaryota</taxon>
        <taxon>Metazoa</taxon>
        <taxon>Chordata</taxon>
        <taxon>Craniata</taxon>
        <taxon>Vertebrata</taxon>
        <taxon>Euteleostomi</taxon>
        <taxon>Actinopterygii</taxon>
        <taxon>Neopterygii</taxon>
        <taxon>Teleostei</taxon>
        <taxon>Neoteleostei</taxon>
        <taxon>Acanthomorphata</taxon>
        <taxon>Ovalentaria</taxon>
        <taxon>Atherinomorphae</taxon>
        <taxon>Cyprinodontiformes</taxon>
        <taxon>Goodeidae</taxon>
        <taxon>Xenotaenia</taxon>
    </lineage>
</organism>
<dbReference type="InterPro" id="IPR023214">
    <property type="entry name" value="HAD_sf"/>
</dbReference>
<name>A0ABV0WI83_9TELE</name>
<feature type="non-terminal residue" evidence="4">
    <location>
        <position position="1"/>
    </location>
</feature>
<dbReference type="InterPro" id="IPR036412">
    <property type="entry name" value="HAD-like_sf"/>
</dbReference>
<dbReference type="SUPFAM" id="SSF56784">
    <property type="entry name" value="HAD-like"/>
    <property type="match status" value="1"/>
</dbReference>
<evidence type="ECO:0000313" key="4">
    <source>
        <dbReference type="EMBL" id="MEQ2268809.1"/>
    </source>
</evidence>
<comment type="caution">
    <text evidence="4">The sequence shown here is derived from an EMBL/GenBank/DDBJ whole genome shotgun (WGS) entry which is preliminary data.</text>
</comment>
<dbReference type="CDD" id="cd01629">
    <property type="entry name" value="HAD_EP"/>
    <property type="match status" value="1"/>
</dbReference>
<dbReference type="Proteomes" id="UP001444071">
    <property type="component" value="Unassembled WGS sequence"/>
</dbReference>
<evidence type="ECO:0000313" key="5">
    <source>
        <dbReference type="Proteomes" id="UP001444071"/>
    </source>
</evidence>
<gene>
    <name evidence="4" type="primary">ENOPH1</name>
    <name evidence="4" type="ORF">XENORESO_015725</name>
</gene>
<keyword evidence="5" id="KW-1185">Reference proteome</keyword>
<dbReference type="Gene3D" id="3.40.50.1000">
    <property type="entry name" value="HAD superfamily/HAD-like"/>
    <property type="match status" value="1"/>
</dbReference>
<dbReference type="InterPro" id="IPR006439">
    <property type="entry name" value="HAD-SF_hydro_IA"/>
</dbReference>
<dbReference type="EMBL" id="JAHRIM010050559">
    <property type="protein sequence ID" value="MEQ2268809.1"/>
    <property type="molecule type" value="Genomic_DNA"/>
</dbReference>
<evidence type="ECO:0000256" key="3">
    <source>
        <dbReference type="ARBA" id="ARBA00023167"/>
    </source>
</evidence>
<dbReference type="NCBIfam" id="TIGR01691">
    <property type="entry name" value="enolase-ppase"/>
    <property type="match status" value="1"/>
</dbReference>
<sequence>EGRVVVVTASWYRVYKSDTSYMFPPRTTRTVVNTRFPLVGIGRRHKPSKPLLEIGFLFLYFTHAPLLPWELPLDILFPYIVEHLEDYLSTHWEEDECKQDVHLLKKQIEEDMRQNRACPVHAVDQTVHTDEEKAIREVVESVMWQMAADRKSTALKQLQGHMWRAAYTSGRIKGEIYPDVVPSIKTWREHGLKVYIYSSGSVEAQKLLFGYSVEGDVLDLFDGHFDTTIGAKVDSKSYERIAERIGCQPEEITFLTDVSREAKAAEEAGLNVLVVVRPGNMELTDEESAHYNLITSFSQLQLMGRA</sequence>
<dbReference type="NCBIfam" id="TIGR01549">
    <property type="entry name" value="HAD-SF-IA-v1"/>
    <property type="match status" value="1"/>
</dbReference>
<evidence type="ECO:0000256" key="1">
    <source>
        <dbReference type="ARBA" id="ARBA00022605"/>
    </source>
</evidence>